<sequence length="136" mass="15965">MNGSSVKSIIKPQKPKELLLRPLKLRWSEEKVGKKQISSLNRIVNNPNPRTQEDLGNRFNITPRLSEVILTRTWMDRSLPLYDMLKNKKWKKMITSDEAWFSVHGKACQRDVQHISKDENASVCEPRKKFHIQNKL</sequence>
<protein>
    <submittedName>
        <fullName evidence="2">HTH_Tnp_Tc3_2 domain-containing protein</fullName>
    </submittedName>
</protein>
<organism evidence="1 2">
    <name type="scientific">Rhabditophanes sp. KR3021</name>
    <dbReference type="NCBI Taxonomy" id="114890"/>
    <lineage>
        <taxon>Eukaryota</taxon>
        <taxon>Metazoa</taxon>
        <taxon>Ecdysozoa</taxon>
        <taxon>Nematoda</taxon>
        <taxon>Chromadorea</taxon>
        <taxon>Rhabditida</taxon>
        <taxon>Tylenchina</taxon>
        <taxon>Panagrolaimomorpha</taxon>
        <taxon>Strongyloidoidea</taxon>
        <taxon>Alloionematidae</taxon>
        <taxon>Rhabditophanes</taxon>
    </lineage>
</organism>
<dbReference type="WBParaSite" id="RSKR_0000126133.1">
    <property type="protein sequence ID" value="RSKR_0000126133.1"/>
    <property type="gene ID" value="RSKR_0000126133"/>
</dbReference>
<proteinExistence type="predicted"/>
<accession>A0AC35TJN4</accession>
<dbReference type="Proteomes" id="UP000095286">
    <property type="component" value="Unplaced"/>
</dbReference>
<name>A0AC35TJN4_9BILA</name>
<reference evidence="2" key="1">
    <citation type="submission" date="2016-11" db="UniProtKB">
        <authorList>
            <consortium name="WormBaseParasite"/>
        </authorList>
    </citation>
    <scope>IDENTIFICATION</scope>
    <source>
        <strain evidence="2">KR3021</strain>
    </source>
</reference>
<evidence type="ECO:0000313" key="2">
    <source>
        <dbReference type="WBParaSite" id="RSKR_0000126133.1"/>
    </source>
</evidence>
<evidence type="ECO:0000313" key="1">
    <source>
        <dbReference type="Proteomes" id="UP000095286"/>
    </source>
</evidence>